<sequence>MVKVFESENLKNEKFDNFDDETKSYMRPSKFERFFNFLFCRCDLNKETLEAPPVSFIDLFRFGSKNDKIAVIIAIICGTFAGALYNFPFFVGGKIATALILYGQEPGNEKILSMGLPWVGVNLFLAFAVFILSYFQTYLLKKSCTNIITNLRIKFIESLLRQDAVWMDQQKFGVLNAQLTESIDVIRDGIGEKVALVVRGISSLVGCILFSIYIDWKSFLIVFGCAPISVFFMSFMAKLISISSKKQLPYSEKASSILQESLINVKTVQCCNGEKEMVQRYRDILAQGRGFAVLNFVWNGFFDGLTFFVLYIFFGSTFYYGAVAYFNGEIPSPGDVFIIPNAFFGAAYTMAIISPHFVAILKARIAAAIIYAKIDRVPLVKRDNGNELYESLNGGTIQFQDVHFSYKNGQQVLKGLTFSAPEGEVTALVGHSGCGKSTCIALLTRLYECDSGKIFIDGINIRQGTIPALRRIIGIVRQEPVLFSGSISDNIRLGDNSITNEDVLKACKIANAHDFIEKLSEGYETQIGSGAVQLSGGQKQRIAIARAIVGNPKILLLDEATSALDGHNANKIVVINDGKVLEEGTHLSLKEKGGLYAQLVKAQEFKEKTQTVKMEEEEKGLKRQRSIIKPIDEFIPQGSIRSGRQQTTLIPDVSVHTPTTSSSSLQNHGLLLLYKNCSRQKMKLIGGTIASILRGFELPLFVFSLNFVFNELGHKDNWHEYQRSMLIFLIWSLVLGVYSFFTIFVPTSLYGWAAVEMTSLYGWAAVEMVDAIKIRALATFLRKDAAFFDQKETSNAKLLSKINSDAPQLSSALDNRMVHFVNNSVALVALLIQGAIYCWQVVLIGIVGILIMMGLMYFFGKKAYKKINEISQLNDSANVS</sequence>
<protein>
    <submittedName>
        <fullName evidence="2">Uncharacterized protein</fullName>
    </submittedName>
</protein>
<dbReference type="Proteomes" id="UP000887580">
    <property type="component" value="Unplaced"/>
</dbReference>
<dbReference type="WBParaSite" id="PS1159_v2.g17083.t2">
    <property type="protein sequence ID" value="PS1159_v2.g17083.t2"/>
    <property type="gene ID" value="PS1159_v2.g17083"/>
</dbReference>
<evidence type="ECO:0000313" key="1">
    <source>
        <dbReference type="Proteomes" id="UP000887580"/>
    </source>
</evidence>
<proteinExistence type="predicted"/>
<evidence type="ECO:0000313" key="2">
    <source>
        <dbReference type="WBParaSite" id="PS1159_v2.g17083.t2"/>
    </source>
</evidence>
<name>A0AC35FFY5_9BILA</name>
<reference evidence="2" key="1">
    <citation type="submission" date="2022-11" db="UniProtKB">
        <authorList>
            <consortium name="WormBaseParasite"/>
        </authorList>
    </citation>
    <scope>IDENTIFICATION</scope>
</reference>
<accession>A0AC35FFY5</accession>
<organism evidence="1 2">
    <name type="scientific">Panagrolaimus sp. PS1159</name>
    <dbReference type="NCBI Taxonomy" id="55785"/>
    <lineage>
        <taxon>Eukaryota</taxon>
        <taxon>Metazoa</taxon>
        <taxon>Ecdysozoa</taxon>
        <taxon>Nematoda</taxon>
        <taxon>Chromadorea</taxon>
        <taxon>Rhabditida</taxon>
        <taxon>Tylenchina</taxon>
        <taxon>Panagrolaimomorpha</taxon>
        <taxon>Panagrolaimoidea</taxon>
        <taxon>Panagrolaimidae</taxon>
        <taxon>Panagrolaimus</taxon>
    </lineage>
</organism>